<evidence type="ECO:0000256" key="6">
    <source>
        <dbReference type="ARBA" id="ARBA00023175"/>
    </source>
</evidence>
<protein>
    <recommendedName>
        <fullName evidence="9">Kinesin-like protein</fullName>
    </recommendedName>
</protein>
<feature type="domain" description="Kinesin motor" evidence="12">
    <location>
        <begin position="36"/>
        <end position="337"/>
    </location>
</feature>
<dbReference type="InterPro" id="IPR027417">
    <property type="entry name" value="P-loop_NTPase"/>
</dbReference>
<comment type="similarity">
    <text evidence="8 9">Belongs to the TRAFAC class myosin-kinesin ATPase superfamily. Kinesin family.</text>
</comment>
<keyword evidence="10" id="KW-0175">Coiled coil</keyword>
<feature type="coiled-coil region" evidence="10">
    <location>
        <begin position="397"/>
        <end position="449"/>
    </location>
</feature>
<dbReference type="Pfam" id="PF00225">
    <property type="entry name" value="Kinesin"/>
    <property type="match status" value="1"/>
</dbReference>
<dbReference type="GO" id="GO:0051231">
    <property type="term" value="P:spindle elongation"/>
    <property type="evidence" value="ECO:0007669"/>
    <property type="project" value="TreeGrafter"/>
</dbReference>
<dbReference type="PRINTS" id="PR00380">
    <property type="entry name" value="KINESINHEAVY"/>
</dbReference>
<name>A0A367KTB5_RHIST</name>
<dbReference type="Proteomes" id="UP000253551">
    <property type="component" value="Unassembled WGS sequence"/>
</dbReference>
<dbReference type="SMART" id="SM00129">
    <property type="entry name" value="KISc"/>
    <property type="match status" value="1"/>
</dbReference>
<evidence type="ECO:0000256" key="7">
    <source>
        <dbReference type="ARBA" id="ARBA00023212"/>
    </source>
</evidence>
<gene>
    <name evidence="13" type="primary">CIN8_2</name>
    <name evidence="13" type="ORF">CU098_013051</name>
</gene>
<keyword evidence="7" id="KW-0206">Cytoskeleton</keyword>
<dbReference type="InterPro" id="IPR001752">
    <property type="entry name" value="Kinesin_motor_dom"/>
</dbReference>
<dbReference type="InterPro" id="IPR036961">
    <property type="entry name" value="Kinesin_motor_dom_sf"/>
</dbReference>
<evidence type="ECO:0000256" key="4">
    <source>
        <dbReference type="ARBA" id="ARBA00022741"/>
    </source>
</evidence>
<evidence type="ECO:0000256" key="1">
    <source>
        <dbReference type="ARBA" id="ARBA00004245"/>
    </source>
</evidence>
<dbReference type="PROSITE" id="PS50067">
    <property type="entry name" value="KINESIN_MOTOR_2"/>
    <property type="match status" value="1"/>
</dbReference>
<keyword evidence="2" id="KW-0963">Cytoplasm</keyword>
<evidence type="ECO:0000256" key="2">
    <source>
        <dbReference type="ARBA" id="ARBA00022490"/>
    </source>
</evidence>
<evidence type="ECO:0000313" key="13">
    <source>
        <dbReference type="EMBL" id="RCI05441.1"/>
    </source>
</evidence>
<dbReference type="GO" id="GO:0008017">
    <property type="term" value="F:microtubule binding"/>
    <property type="evidence" value="ECO:0007669"/>
    <property type="project" value="InterPro"/>
</dbReference>
<evidence type="ECO:0000313" key="14">
    <source>
        <dbReference type="Proteomes" id="UP000253551"/>
    </source>
</evidence>
<organism evidence="13 14">
    <name type="scientific">Rhizopus stolonifer</name>
    <name type="common">Rhizopus nigricans</name>
    <dbReference type="NCBI Taxonomy" id="4846"/>
    <lineage>
        <taxon>Eukaryota</taxon>
        <taxon>Fungi</taxon>
        <taxon>Fungi incertae sedis</taxon>
        <taxon>Mucoromycota</taxon>
        <taxon>Mucoromycotina</taxon>
        <taxon>Mucoromycetes</taxon>
        <taxon>Mucorales</taxon>
        <taxon>Mucorineae</taxon>
        <taxon>Rhizopodaceae</taxon>
        <taxon>Rhizopus</taxon>
    </lineage>
</organism>
<evidence type="ECO:0000256" key="9">
    <source>
        <dbReference type="RuleBase" id="RU000394"/>
    </source>
</evidence>
<keyword evidence="6 8" id="KW-0505">Motor protein</keyword>
<dbReference type="PANTHER" id="PTHR47970:SF12">
    <property type="entry name" value="KINESIN FAMILY MEMBER 11"/>
    <property type="match status" value="1"/>
</dbReference>
<dbReference type="GO" id="GO:0005876">
    <property type="term" value="C:spindle microtubule"/>
    <property type="evidence" value="ECO:0007669"/>
    <property type="project" value="TreeGrafter"/>
</dbReference>
<evidence type="ECO:0000256" key="5">
    <source>
        <dbReference type="ARBA" id="ARBA00022840"/>
    </source>
</evidence>
<comment type="caution">
    <text evidence="13">The sequence shown here is derived from an EMBL/GenBank/DDBJ whole genome shotgun (WGS) entry which is preliminary data.</text>
</comment>
<keyword evidence="5 8" id="KW-0067">ATP-binding</keyword>
<evidence type="ECO:0000256" key="3">
    <source>
        <dbReference type="ARBA" id="ARBA00022701"/>
    </source>
</evidence>
<dbReference type="GO" id="GO:0072686">
    <property type="term" value="C:mitotic spindle"/>
    <property type="evidence" value="ECO:0007669"/>
    <property type="project" value="TreeGrafter"/>
</dbReference>
<dbReference type="GO" id="GO:0007018">
    <property type="term" value="P:microtubule-based movement"/>
    <property type="evidence" value="ECO:0007669"/>
    <property type="project" value="InterPro"/>
</dbReference>
<evidence type="ECO:0000256" key="8">
    <source>
        <dbReference type="PROSITE-ProRule" id="PRU00283"/>
    </source>
</evidence>
<dbReference type="AlphaFoldDB" id="A0A367KTB5"/>
<keyword evidence="3 9" id="KW-0493">Microtubule</keyword>
<dbReference type="EMBL" id="PJQM01000387">
    <property type="protein sequence ID" value="RCI05441.1"/>
    <property type="molecule type" value="Genomic_DNA"/>
</dbReference>
<evidence type="ECO:0000259" key="12">
    <source>
        <dbReference type="PROSITE" id="PS50067"/>
    </source>
</evidence>
<dbReference type="OrthoDB" id="3176171at2759"/>
<comment type="subcellular location">
    <subcellularLocation>
        <location evidence="1">Cytoplasm</location>
        <location evidence="1">Cytoskeleton</location>
    </subcellularLocation>
</comment>
<reference evidence="13 14" key="1">
    <citation type="journal article" date="2018" name="G3 (Bethesda)">
        <title>Phylogenetic and Phylogenomic Definition of Rhizopus Species.</title>
        <authorList>
            <person name="Gryganskyi A.P."/>
            <person name="Golan J."/>
            <person name="Dolatabadi S."/>
            <person name="Mondo S."/>
            <person name="Robb S."/>
            <person name="Idnurm A."/>
            <person name="Muszewska A."/>
            <person name="Steczkiewicz K."/>
            <person name="Masonjones S."/>
            <person name="Liao H.L."/>
            <person name="Gajdeczka M.T."/>
            <person name="Anike F."/>
            <person name="Vuek A."/>
            <person name="Anishchenko I.M."/>
            <person name="Voigt K."/>
            <person name="de Hoog G.S."/>
            <person name="Smith M.E."/>
            <person name="Heitman J."/>
            <person name="Vilgalys R."/>
            <person name="Stajich J.E."/>
        </authorList>
    </citation>
    <scope>NUCLEOTIDE SEQUENCE [LARGE SCALE GENOMIC DNA]</scope>
    <source>
        <strain evidence="13 14">LSU 92-RS-03</strain>
    </source>
</reference>
<feature type="region of interest" description="Disordered" evidence="11">
    <location>
        <begin position="1"/>
        <end position="31"/>
    </location>
</feature>
<evidence type="ECO:0000256" key="10">
    <source>
        <dbReference type="SAM" id="Coils"/>
    </source>
</evidence>
<proteinExistence type="inferred from homology"/>
<dbReference type="InterPro" id="IPR019821">
    <property type="entry name" value="Kinesin_motor_CS"/>
</dbReference>
<dbReference type="InterPro" id="IPR047149">
    <property type="entry name" value="KIF11-like"/>
</dbReference>
<dbReference type="STRING" id="4846.A0A367KTB5"/>
<dbReference type="GO" id="GO:0008574">
    <property type="term" value="F:plus-end-directed microtubule motor activity"/>
    <property type="evidence" value="ECO:0007669"/>
    <property type="project" value="TreeGrafter"/>
</dbReference>
<sequence length="495" mass="56491">MPDNSKRSLKPSSAKSKTTPPKLSKRTSISSQTGNNIEVILRCKGKHNLKSDLPSATRSSVITPELGYEETDVRLNEKNTIYKFDQVFYQECSQQKLYERVGKPIINEVLNGYNCTIFAYGQTGTGKTYTMEGDLDNIALSAGIIPRIIFDLFQRLKRKKDTVKISMLELYNEELRDLLRLNEESKPLHIFEDGTSGVKVQNVHEVMIADASQGLDIMKSGIKKRMTAATNCNEKSSKLNLVDLAGSENSKASGSEHLRAKEASSINKSLLTLGRVIKLLSEKAPHIPYRESKITRLLKDSLGGRTKTVIITTVDPLIQSVEEIKNTLEYSSHAKSISNAPQKNTSFLREKQMDELIDDILKMQDELHRQWTKDGHCMSNEEYDKWVSKLEVSQQQLVERNEENLTIRKELEKAEAKLKKYEEETKQKETTMQEELSRVKKELAQQKKETSSFKKDLCDISDIVAKSGVKREREDDKMEDRPHMVLKLQIWKSKQ</sequence>
<dbReference type="PANTHER" id="PTHR47970">
    <property type="entry name" value="KINESIN-LIKE PROTEIN KIF11"/>
    <property type="match status" value="1"/>
</dbReference>
<dbReference type="SUPFAM" id="SSF52540">
    <property type="entry name" value="P-loop containing nucleoside triphosphate hydrolases"/>
    <property type="match status" value="1"/>
</dbReference>
<dbReference type="Gene3D" id="3.40.850.10">
    <property type="entry name" value="Kinesin motor domain"/>
    <property type="match status" value="2"/>
</dbReference>
<dbReference type="GO" id="GO:0090307">
    <property type="term" value="P:mitotic spindle assembly"/>
    <property type="evidence" value="ECO:0007669"/>
    <property type="project" value="TreeGrafter"/>
</dbReference>
<accession>A0A367KTB5</accession>
<dbReference type="GO" id="GO:0005524">
    <property type="term" value="F:ATP binding"/>
    <property type="evidence" value="ECO:0007669"/>
    <property type="project" value="UniProtKB-UniRule"/>
</dbReference>
<feature type="binding site" evidence="8">
    <location>
        <begin position="121"/>
        <end position="128"/>
    </location>
    <ligand>
        <name>ATP</name>
        <dbReference type="ChEBI" id="CHEBI:30616"/>
    </ligand>
</feature>
<evidence type="ECO:0000256" key="11">
    <source>
        <dbReference type="SAM" id="MobiDB-lite"/>
    </source>
</evidence>
<feature type="compositionally biased region" description="Polar residues" evidence="11">
    <location>
        <begin position="10"/>
        <end position="31"/>
    </location>
</feature>
<keyword evidence="14" id="KW-1185">Reference proteome</keyword>
<keyword evidence="4 8" id="KW-0547">Nucleotide-binding</keyword>
<dbReference type="PROSITE" id="PS00411">
    <property type="entry name" value="KINESIN_MOTOR_1"/>
    <property type="match status" value="1"/>
</dbReference>